<dbReference type="AlphaFoldDB" id="A0A067YNH0"/>
<dbReference type="EMBL" id="KF711829">
    <property type="protein sequence ID" value="AHF22857.1"/>
    <property type="molecule type" value="Genomic_DNA"/>
</dbReference>
<dbReference type="Gene3D" id="3.40.50.150">
    <property type="entry name" value="Vaccinia Virus protein VP39"/>
    <property type="match status" value="1"/>
</dbReference>
<accession>A0A067YNH0</accession>
<organism evidence="2">
    <name type="scientific">Streptomyces sp. CNQ-617</name>
    <dbReference type="NCBI Taxonomy" id="483421"/>
    <lineage>
        <taxon>Bacteria</taxon>
        <taxon>Bacillati</taxon>
        <taxon>Actinomycetota</taxon>
        <taxon>Actinomycetes</taxon>
        <taxon>Kitasatosporales</taxon>
        <taxon>Streptomycetaceae</taxon>
        <taxon>Streptomyces</taxon>
    </lineage>
</organism>
<evidence type="ECO:0000259" key="1">
    <source>
        <dbReference type="Pfam" id="PF13649"/>
    </source>
</evidence>
<dbReference type="GO" id="GO:0008168">
    <property type="term" value="F:methyltransferase activity"/>
    <property type="evidence" value="ECO:0007669"/>
    <property type="project" value="UniProtKB-ARBA"/>
</dbReference>
<protein>
    <submittedName>
        <fullName evidence="2">MarI</fullName>
    </submittedName>
</protein>
<feature type="domain" description="Methyltransferase" evidence="1">
    <location>
        <begin position="193"/>
        <end position="289"/>
    </location>
</feature>
<evidence type="ECO:0000313" key="2">
    <source>
        <dbReference type="EMBL" id="AHF22857.1"/>
    </source>
</evidence>
<sequence length="362" mass="39727">MDLLSLATTVRSRVEEPVTDLLQILKVLSNPRLPVLLALSKGLIEPTYRLAFLASASNSGVLRCLAARPCDLESLADRLQIGPAEKDRLRAWLDMGVKLGDFGTGEGCYRLSSFTAKFLAQPGNDAVAAALEEVIRFHVPALLHGPNMLRVGERFSLDDQDGAVIARSTRVVESFVEAAVDRNLERSRPVRLLEVGCGSGTYVRHAARLTPRLSALAIDMQKNVADQAASNMAEWGLTDRVETRQGDLRTLDLEPQFDLVTMHNNIYYFPQDDRVETLRRARRLLAPGGKLLLTTSCQGGNTGLEALNLWFHFSDFGGPLPREGELVEQLEEAGFTDVEATQVIPGEQFRACTGTNAQLALD</sequence>
<dbReference type="CDD" id="cd02440">
    <property type="entry name" value="AdoMet_MTases"/>
    <property type="match status" value="1"/>
</dbReference>
<proteinExistence type="predicted"/>
<dbReference type="InterPro" id="IPR041698">
    <property type="entry name" value="Methyltransf_25"/>
</dbReference>
<name>A0A067YNH0_9ACTN</name>
<dbReference type="SUPFAM" id="SSF53335">
    <property type="entry name" value="S-adenosyl-L-methionine-dependent methyltransferases"/>
    <property type="match status" value="1"/>
</dbReference>
<reference evidence="2" key="2">
    <citation type="journal article" date="2014" name="J. Am. Chem. Soc.">
        <title>Elucidation of final steps of the marineosins biosynthetic pathway through identification and characterization of the corresponding gene cluster.</title>
        <authorList>
            <person name="Salem S.M."/>
            <person name="Kancharla P."/>
            <person name="Florova G."/>
            <person name="Gupta S."/>
            <person name="Lu W."/>
            <person name="Reynolds K.A."/>
        </authorList>
    </citation>
    <scope>NUCLEOTIDE SEQUENCE</scope>
    <source>
        <strain evidence="2">CNQ-617</strain>
    </source>
</reference>
<dbReference type="PANTHER" id="PTHR43667">
    <property type="entry name" value="CYCLOPROPANE-FATTY-ACYL-PHOSPHOLIPID SYNTHASE"/>
    <property type="match status" value="1"/>
</dbReference>
<dbReference type="InterPro" id="IPR050723">
    <property type="entry name" value="CFA/CMAS"/>
</dbReference>
<dbReference type="Pfam" id="PF13649">
    <property type="entry name" value="Methyltransf_25"/>
    <property type="match status" value="1"/>
</dbReference>
<dbReference type="PANTHER" id="PTHR43667:SF2">
    <property type="entry name" value="FATTY ACID C-METHYL TRANSFERASE"/>
    <property type="match status" value="1"/>
</dbReference>
<dbReference type="InterPro" id="IPR029063">
    <property type="entry name" value="SAM-dependent_MTases_sf"/>
</dbReference>
<gene>
    <name evidence="2" type="primary">marI</name>
</gene>
<reference evidence="2" key="1">
    <citation type="submission" date="2013-09" db="EMBL/GenBank/DDBJ databases">
        <authorList>
            <person name="Shaimaa S."/>
        </authorList>
    </citation>
    <scope>NUCLEOTIDE SEQUENCE</scope>
    <source>
        <strain evidence="2">CNQ-617</strain>
    </source>
</reference>